<protein>
    <submittedName>
        <fullName evidence="1">DUF3221 domain-containing protein</fullName>
    </submittedName>
</protein>
<gene>
    <name evidence="1" type="ORF">LQV63_28235</name>
</gene>
<dbReference type="Proteomes" id="UP001199916">
    <property type="component" value="Unassembled WGS sequence"/>
</dbReference>
<organism evidence="1 2">
    <name type="scientific">Paenibacillus profundus</name>
    <dbReference type="NCBI Taxonomy" id="1173085"/>
    <lineage>
        <taxon>Bacteria</taxon>
        <taxon>Bacillati</taxon>
        <taxon>Bacillota</taxon>
        <taxon>Bacilli</taxon>
        <taxon>Bacillales</taxon>
        <taxon>Paenibacillaceae</taxon>
        <taxon>Paenibacillus</taxon>
    </lineage>
</organism>
<proteinExistence type="predicted"/>
<evidence type="ECO:0000313" key="1">
    <source>
        <dbReference type="EMBL" id="MCE5173156.1"/>
    </source>
</evidence>
<name>A0ABS8YMW8_9BACL</name>
<keyword evidence="2" id="KW-1185">Reference proteome</keyword>
<sequence length="131" mass="14225">MITQKKVVAVATILTLGLGFTVGFTPAYAHSVDSSPKSTSISSVETQEQSPFTGYIMSISDKYMTVADTPTKEEAVQGDWRELVDQGKIVVVPIPEDGTYVVGDRLNVYFKAMTKSLPPIAILPTIEKIVE</sequence>
<reference evidence="1 2" key="1">
    <citation type="submission" date="2021-11" db="EMBL/GenBank/DDBJ databases">
        <title>Draft genome sequence of Paenibacillus profundus YoMME, a new Gram-positive bacteria with exoelectrogenic properties.</title>
        <authorList>
            <person name="Hubenova Y."/>
            <person name="Hubenova E."/>
            <person name="Manasiev Y."/>
            <person name="Peykov S."/>
            <person name="Mitov M."/>
        </authorList>
    </citation>
    <scope>NUCLEOTIDE SEQUENCE [LARGE SCALE GENOMIC DNA]</scope>
    <source>
        <strain evidence="1 2">YoMME</strain>
    </source>
</reference>
<evidence type="ECO:0000313" key="2">
    <source>
        <dbReference type="Proteomes" id="UP001199916"/>
    </source>
</evidence>
<comment type="caution">
    <text evidence="1">The sequence shown here is derived from an EMBL/GenBank/DDBJ whole genome shotgun (WGS) entry which is preliminary data.</text>
</comment>
<dbReference type="EMBL" id="JAJNBZ010000042">
    <property type="protein sequence ID" value="MCE5173156.1"/>
    <property type="molecule type" value="Genomic_DNA"/>
</dbReference>
<accession>A0ABS8YMW8</accession>
<dbReference type="RefSeq" id="WP_233699163.1">
    <property type="nucleotide sequence ID" value="NZ_JAJNBZ010000042.1"/>
</dbReference>